<dbReference type="EMBL" id="QGNW01002044">
    <property type="protein sequence ID" value="RVW26053.1"/>
    <property type="molecule type" value="Genomic_DNA"/>
</dbReference>
<evidence type="ECO:0008006" key="3">
    <source>
        <dbReference type="Google" id="ProtNLM"/>
    </source>
</evidence>
<evidence type="ECO:0000313" key="2">
    <source>
        <dbReference type="Proteomes" id="UP000288805"/>
    </source>
</evidence>
<dbReference type="InterPro" id="IPR036691">
    <property type="entry name" value="Endo/exonu/phosph_ase_sf"/>
</dbReference>
<dbReference type="Gene3D" id="3.60.10.10">
    <property type="entry name" value="Endonuclease/exonuclease/phosphatase"/>
    <property type="match status" value="1"/>
</dbReference>
<sequence>MGVYTPTLKRSKEFFWKELGAIRGLWNDPWCVGGDFNVTRFPSEHSRGGRMASTMRRFLEVIDDLELRDLPLQRGEDVVRLEEAFSVKEVVSALFDLSGNKLWGRMDTLSILAV</sequence>
<dbReference type="SUPFAM" id="SSF56219">
    <property type="entry name" value="DNase I-like"/>
    <property type="match status" value="1"/>
</dbReference>
<gene>
    <name evidence="1" type="ORF">CK203_108894</name>
</gene>
<proteinExistence type="predicted"/>
<dbReference type="AlphaFoldDB" id="A0A438CSB0"/>
<organism evidence="1 2">
    <name type="scientific">Vitis vinifera</name>
    <name type="common">Grape</name>
    <dbReference type="NCBI Taxonomy" id="29760"/>
    <lineage>
        <taxon>Eukaryota</taxon>
        <taxon>Viridiplantae</taxon>
        <taxon>Streptophyta</taxon>
        <taxon>Embryophyta</taxon>
        <taxon>Tracheophyta</taxon>
        <taxon>Spermatophyta</taxon>
        <taxon>Magnoliopsida</taxon>
        <taxon>eudicotyledons</taxon>
        <taxon>Gunneridae</taxon>
        <taxon>Pentapetalae</taxon>
        <taxon>rosids</taxon>
        <taxon>Vitales</taxon>
        <taxon>Vitaceae</taxon>
        <taxon>Viteae</taxon>
        <taxon>Vitis</taxon>
    </lineage>
</organism>
<evidence type="ECO:0000313" key="1">
    <source>
        <dbReference type="EMBL" id="RVW26053.1"/>
    </source>
</evidence>
<comment type="caution">
    <text evidence="1">The sequence shown here is derived from an EMBL/GenBank/DDBJ whole genome shotgun (WGS) entry which is preliminary data.</text>
</comment>
<accession>A0A438CSB0</accession>
<name>A0A438CSB0_VITVI</name>
<reference evidence="1 2" key="1">
    <citation type="journal article" date="2018" name="PLoS Genet.">
        <title>Population sequencing reveals clonal diversity and ancestral inbreeding in the grapevine cultivar Chardonnay.</title>
        <authorList>
            <person name="Roach M.J."/>
            <person name="Johnson D.L."/>
            <person name="Bohlmann J."/>
            <person name="van Vuuren H.J."/>
            <person name="Jones S.J."/>
            <person name="Pretorius I.S."/>
            <person name="Schmidt S.A."/>
            <person name="Borneman A.R."/>
        </authorList>
    </citation>
    <scope>NUCLEOTIDE SEQUENCE [LARGE SCALE GENOMIC DNA]</scope>
    <source>
        <strain evidence="2">cv. Chardonnay</strain>
        <tissue evidence="1">Leaf</tissue>
    </source>
</reference>
<protein>
    <recommendedName>
        <fullName evidence="3">Endonuclease/exonuclease/phosphatase domain-containing protein</fullName>
    </recommendedName>
</protein>
<dbReference type="Proteomes" id="UP000288805">
    <property type="component" value="Unassembled WGS sequence"/>
</dbReference>